<dbReference type="EMBL" id="JBHSLC010000076">
    <property type="protein sequence ID" value="MFC5358034.1"/>
    <property type="molecule type" value="Genomic_DNA"/>
</dbReference>
<organism evidence="7 8">
    <name type="scientific">Azospirillum himalayense</name>
    <dbReference type="NCBI Taxonomy" id="654847"/>
    <lineage>
        <taxon>Bacteria</taxon>
        <taxon>Pseudomonadati</taxon>
        <taxon>Pseudomonadota</taxon>
        <taxon>Alphaproteobacteria</taxon>
        <taxon>Rhodospirillales</taxon>
        <taxon>Azospirillaceae</taxon>
        <taxon>Azospirillum</taxon>
    </lineage>
</organism>
<dbReference type="Proteomes" id="UP001596166">
    <property type="component" value="Unassembled WGS sequence"/>
</dbReference>
<dbReference type="Gene3D" id="3.40.390.10">
    <property type="entry name" value="Collagenase (Catalytic Domain)"/>
    <property type="match status" value="1"/>
</dbReference>
<dbReference type="InterPro" id="IPR024079">
    <property type="entry name" value="MetalloPept_cat_dom_sf"/>
</dbReference>
<evidence type="ECO:0000256" key="3">
    <source>
        <dbReference type="ARBA" id="ARBA00022801"/>
    </source>
</evidence>
<keyword evidence="3" id="KW-0378">Hydrolase</keyword>
<dbReference type="CDD" id="cd04277">
    <property type="entry name" value="ZnMc_serralysin_like"/>
    <property type="match status" value="1"/>
</dbReference>
<reference evidence="8" key="1">
    <citation type="journal article" date="2019" name="Int. J. Syst. Evol. Microbiol.">
        <title>The Global Catalogue of Microorganisms (GCM) 10K type strain sequencing project: providing services to taxonomists for standard genome sequencing and annotation.</title>
        <authorList>
            <consortium name="The Broad Institute Genomics Platform"/>
            <consortium name="The Broad Institute Genome Sequencing Center for Infectious Disease"/>
            <person name="Wu L."/>
            <person name="Ma J."/>
        </authorList>
    </citation>
    <scope>NUCLEOTIDE SEQUENCE [LARGE SCALE GENOMIC DNA]</scope>
    <source>
        <strain evidence="8">CCUG 58760</strain>
    </source>
</reference>
<accession>A0ABW0GAI4</accession>
<dbReference type="RefSeq" id="WP_376997717.1">
    <property type="nucleotide sequence ID" value="NZ_JBHSLC010000076.1"/>
</dbReference>
<dbReference type="InterPro" id="IPR006026">
    <property type="entry name" value="Peptidase_Metallo"/>
</dbReference>
<proteinExistence type="predicted"/>
<keyword evidence="2" id="KW-0479">Metal-binding</keyword>
<evidence type="ECO:0000259" key="6">
    <source>
        <dbReference type="SMART" id="SM00235"/>
    </source>
</evidence>
<keyword evidence="8" id="KW-1185">Reference proteome</keyword>
<evidence type="ECO:0000256" key="2">
    <source>
        <dbReference type="ARBA" id="ARBA00022723"/>
    </source>
</evidence>
<keyword evidence="4" id="KW-0862">Zinc</keyword>
<dbReference type="PANTHER" id="PTHR10201:SF323">
    <property type="entry name" value="MATRIX METALLOPROTEINASE-21"/>
    <property type="match status" value="1"/>
</dbReference>
<gene>
    <name evidence="7" type="ORF">ACFPMG_23900</name>
</gene>
<evidence type="ECO:0000256" key="1">
    <source>
        <dbReference type="ARBA" id="ARBA00022670"/>
    </source>
</evidence>
<feature type="non-terminal residue" evidence="7">
    <location>
        <position position="229"/>
    </location>
</feature>
<dbReference type="PANTHER" id="PTHR10201">
    <property type="entry name" value="MATRIX METALLOPROTEINASE"/>
    <property type="match status" value="1"/>
</dbReference>
<evidence type="ECO:0000313" key="7">
    <source>
        <dbReference type="EMBL" id="MFC5358034.1"/>
    </source>
</evidence>
<name>A0ABW0GAI4_9PROT</name>
<evidence type="ECO:0000313" key="8">
    <source>
        <dbReference type="Proteomes" id="UP001596166"/>
    </source>
</evidence>
<comment type="caution">
    <text evidence="7">The sequence shown here is derived from an EMBL/GenBank/DDBJ whole genome shotgun (WGS) entry which is preliminary data.</text>
</comment>
<protein>
    <submittedName>
        <fullName evidence="7">M10 family metallopeptidase</fullName>
    </submittedName>
</protein>
<evidence type="ECO:0000256" key="5">
    <source>
        <dbReference type="ARBA" id="ARBA00023049"/>
    </source>
</evidence>
<dbReference type="InterPro" id="IPR034033">
    <property type="entry name" value="Serralysin-like"/>
</dbReference>
<dbReference type="SMART" id="SM00235">
    <property type="entry name" value="ZnMc"/>
    <property type="match status" value="1"/>
</dbReference>
<feature type="non-terminal residue" evidence="7">
    <location>
        <position position="1"/>
    </location>
</feature>
<evidence type="ECO:0000256" key="4">
    <source>
        <dbReference type="ARBA" id="ARBA00022833"/>
    </source>
</evidence>
<sequence length="229" mass="24415">LSTSQIALAENALHAWSNVANINFSKVSDSQSNVGDIRIAFTWSNLTPGEAAHAYHPADAAIAGDIWLNANVNANYSPSIGTYGYLTLLHEIGHAIGLKHPFETGSNGVLLPKSLDNRTNTVMSYTDNALMSGFGVPYPTTPMPLDIASAQYLYGANYSYRNGNDTYSYSGSQYHETIWDGGGSDRIVYTGFDSCTINLEPGSASVFGSSGSAKPSVYIAYNCIIEGAT</sequence>
<feature type="domain" description="Peptidase metallopeptidase" evidence="6">
    <location>
        <begin position="1"/>
        <end position="156"/>
    </location>
</feature>
<dbReference type="Pfam" id="PF00413">
    <property type="entry name" value="Peptidase_M10"/>
    <property type="match status" value="1"/>
</dbReference>
<dbReference type="SUPFAM" id="SSF55486">
    <property type="entry name" value="Metalloproteases ('zincins'), catalytic domain"/>
    <property type="match status" value="1"/>
</dbReference>
<dbReference type="InterPro" id="IPR001818">
    <property type="entry name" value="Pept_M10_metallopeptidase"/>
</dbReference>
<keyword evidence="5" id="KW-0482">Metalloprotease</keyword>
<keyword evidence="1" id="KW-0645">Protease</keyword>